<evidence type="ECO:0000256" key="2">
    <source>
        <dbReference type="SAM" id="Phobius"/>
    </source>
</evidence>
<dbReference type="OrthoDB" id="10492159at2759"/>
<dbReference type="AlphaFoldDB" id="A0A0C2H5S4"/>
<evidence type="ECO:0000256" key="1">
    <source>
        <dbReference type="SAM" id="MobiDB-lite"/>
    </source>
</evidence>
<keyword evidence="2" id="KW-0472">Membrane</keyword>
<proteinExistence type="predicted"/>
<evidence type="ECO:0000313" key="4">
    <source>
        <dbReference type="Proteomes" id="UP000054047"/>
    </source>
</evidence>
<organism evidence="3 4">
    <name type="scientific">Ancylostoma duodenale</name>
    <dbReference type="NCBI Taxonomy" id="51022"/>
    <lineage>
        <taxon>Eukaryota</taxon>
        <taxon>Metazoa</taxon>
        <taxon>Ecdysozoa</taxon>
        <taxon>Nematoda</taxon>
        <taxon>Chromadorea</taxon>
        <taxon>Rhabditida</taxon>
        <taxon>Rhabditina</taxon>
        <taxon>Rhabditomorpha</taxon>
        <taxon>Strongyloidea</taxon>
        <taxon>Ancylostomatidae</taxon>
        <taxon>Ancylostomatinae</taxon>
        <taxon>Ancylostoma</taxon>
    </lineage>
</organism>
<protein>
    <submittedName>
        <fullName evidence="3">Uncharacterized protein</fullName>
    </submittedName>
</protein>
<evidence type="ECO:0000313" key="3">
    <source>
        <dbReference type="EMBL" id="KIH64781.1"/>
    </source>
</evidence>
<gene>
    <name evidence="3" type="ORF">ANCDUO_04905</name>
</gene>
<dbReference type="Proteomes" id="UP000054047">
    <property type="component" value="Unassembled WGS sequence"/>
</dbReference>
<keyword evidence="2" id="KW-0812">Transmembrane</keyword>
<name>A0A0C2H5S4_9BILA</name>
<sequence>MTKAIRRAGDNKSPSGAHGVENTMSHFRCIHDAGHQVRVEGDEPGAAEGRPAPVAAQLRAAGRRDQVLHQQDQHGYVPARPAPRARVSLALAADFANCALSLSVVDRSIVTRRSIRSMRCAGMVCLGEYSCLRTQMVLRREFSYYLLQVCPGPGPVPPVVLVIVSSLLSLFLYLTVCVRPLT</sequence>
<feature type="region of interest" description="Disordered" evidence="1">
    <location>
        <begin position="1"/>
        <end position="21"/>
    </location>
</feature>
<accession>A0A0C2H5S4</accession>
<feature type="transmembrane region" description="Helical" evidence="2">
    <location>
        <begin position="158"/>
        <end position="178"/>
    </location>
</feature>
<dbReference type="EMBL" id="KN727875">
    <property type="protein sequence ID" value="KIH64781.1"/>
    <property type="molecule type" value="Genomic_DNA"/>
</dbReference>
<keyword evidence="2" id="KW-1133">Transmembrane helix</keyword>
<reference evidence="3 4" key="1">
    <citation type="submission" date="2013-12" db="EMBL/GenBank/DDBJ databases">
        <title>Draft genome of the parsitic nematode Ancylostoma duodenale.</title>
        <authorList>
            <person name="Mitreva M."/>
        </authorList>
    </citation>
    <scope>NUCLEOTIDE SEQUENCE [LARGE SCALE GENOMIC DNA]</scope>
    <source>
        <strain evidence="3 4">Zhejiang</strain>
    </source>
</reference>
<keyword evidence="4" id="KW-1185">Reference proteome</keyword>